<dbReference type="EMBL" id="VZUS01000005">
    <property type="protein sequence ID" value="KAB1185036.1"/>
    <property type="molecule type" value="Genomic_DNA"/>
</dbReference>
<protein>
    <submittedName>
        <fullName evidence="2">Uncharacterized protein</fullName>
    </submittedName>
</protein>
<accession>A0A643JSB6</accession>
<proteinExistence type="predicted"/>
<feature type="region of interest" description="Disordered" evidence="1">
    <location>
        <begin position="118"/>
        <end position="148"/>
    </location>
</feature>
<dbReference type="AlphaFoldDB" id="A0A643JSB6"/>
<feature type="compositionally biased region" description="Basic and acidic residues" evidence="1">
    <location>
        <begin position="118"/>
        <end position="138"/>
    </location>
</feature>
<name>A0A643JSB6_9EURY</name>
<comment type="caution">
    <text evidence="2">The sequence shown here is derived from an EMBL/GenBank/DDBJ whole genome shotgun (WGS) entry which is preliminary data.</text>
</comment>
<evidence type="ECO:0000313" key="2">
    <source>
        <dbReference type="EMBL" id="KAB1185036.1"/>
    </source>
</evidence>
<reference evidence="2" key="1">
    <citation type="submission" date="2019-09" db="EMBL/GenBank/DDBJ databases">
        <title>Genomic analysis of Haloferax sp. CBA1149.</title>
        <authorList>
            <person name="Roh S.W."/>
        </authorList>
    </citation>
    <scope>NUCLEOTIDE SEQUENCE</scope>
    <source>
        <strain evidence="2">CBA1149</strain>
    </source>
</reference>
<gene>
    <name evidence="2" type="ORF">Hfx1149_16060</name>
</gene>
<evidence type="ECO:0000256" key="1">
    <source>
        <dbReference type="SAM" id="MobiDB-lite"/>
    </source>
</evidence>
<sequence>MHRPRTFSVTVVGENDTTGGGVFEFDASVLLLRSEHLSLWVGDDHFVVDPEGDVQRGQYVLVERPSSGCVARIVEVDSGDAPDSEHRIEVECCCRWDATHVETDPTIEYWTQDMVEAGSRKSERRTRSGHRESEKEGETVTFVRPTMR</sequence>
<dbReference type="RefSeq" id="WP_151139747.1">
    <property type="nucleotide sequence ID" value="NZ_VZUS01000005.1"/>
</dbReference>
<organism evidence="2">
    <name type="scientific">Haloferax sp. CBA1149</name>
    <dbReference type="NCBI Taxonomy" id="2650753"/>
    <lineage>
        <taxon>Archaea</taxon>
        <taxon>Methanobacteriati</taxon>
        <taxon>Methanobacteriota</taxon>
        <taxon>Stenosarchaea group</taxon>
        <taxon>Halobacteria</taxon>
        <taxon>Halobacteriales</taxon>
        <taxon>Haloferacaceae</taxon>
        <taxon>Haloferax</taxon>
    </lineage>
</organism>